<dbReference type="InterPro" id="IPR028202">
    <property type="entry name" value="Reductase_C"/>
</dbReference>
<dbReference type="InterPro" id="IPR016156">
    <property type="entry name" value="FAD/NAD-linked_Rdtase_dimer_sf"/>
</dbReference>
<keyword evidence="2" id="KW-0285">Flavoprotein</keyword>
<dbReference type="STRING" id="1797298.A2988_00285"/>
<evidence type="ECO:0000313" key="6">
    <source>
        <dbReference type="EMBL" id="OGD33918.1"/>
    </source>
</evidence>
<evidence type="ECO:0000256" key="3">
    <source>
        <dbReference type="ARBA" id="ARBA00022827"/>
    </source>
</evidence>
<dbReference type="Pfam" id="PF07992">
    <property type="entry name" value="Pyr_redox_2"/>
    <property type="match status" value="1"/>
</dbReference>
<proteinExistence type="predicted"/>
<evidence type="ECO:0000256" key="1">
    <source>
        <dbReference type="ARBA" id="ARBA00001974"/>
    </source>
</evidence>
<organism evidence="6 7">
    <name type="scientific">Candidatus Azambacteria bacterium RIFCSPLOWO2_01_FULL_46_25</name>
    <dbReference type="NCBI Taxonomy" id="1797298"/>
    <lineage>
        <taxon>Bacteria</taxon>
        <taxon>Candidatus Azamiibacteriota</taxon>
    </lineage>
</organism>
<comment type="cofactor">
    <cofactor evidence="1">
        <name>FAD</name>
        <dbReference type="ChEBI" id="CHEBI:57692"/>
    </cofactor>
</comment>
<dbReference type="PANTHER" id="PTHR43429:SF3">
    <property type="entry name" value="NITRITE REDUCTASE [NAD(P)H]"/>
    <property type="match status" value="1"/>
</dbReference>
<dbReference type="Gene3D" id="3.50.50.60">
    <property type="entry name" value="FAD/NAD(P)-binding domain"/>
    <property type="match status" value="2"/>
</dbReference>
<dbReference type="PANTHER" id="PTHR43429">
    <property type="entry name" value="PYRIDINE NUCLEOTIDE-DISULFIDE OXIDOREDUCTASE DOMAIN-CONTAINING"/>
    <property type="match status" value="1"/>
</dbReference>
<dbReference type="GO" id="GO:0016491">
    <property type="term" value="F:oxidoreductase activity"/>
    <property type="evidence" value="ECO:0007669"/>
    <property type="project" value="InterPro"/>
</dbReference>
<comment type="caution">
    <text evidence="6">The sequence shown here is derived from an EMBL/GenBank/DDBJ whole genome shotgun (WGS) entry which is preliminary data.</text>
</comment>
<evidence type="ECO:0008006" key="8">
    <source>
        <dbReference type="Google" id="ProtNLM"/>
    </source>
</evidence>
<protein>
    <recommendedName>
        <fullName evidence="8">FAD/NAD(P)-binding domain-containing protein</fullName>
    </recommendedName>
</protein>
<keyword evidence="3" id="KW-0274">FAD</keyword>
<dbReference type="PRINTS" id="PR00411">
    <property type="entry name" value="PNDRDTASEI"/>
</dbReference>
<dbReference type="Pfam" id="PF14759">
    <property type="entry name" value="Reductase_C"/>
    <property type="match status" value="1"/>
</dbReference>
<dbReference type="SUPFAM" id="SSF51905">
    <property type="entry name" value="FAD/NAD(P)-binding domain"/>
    <property type="match status" value="2"/>
</dbReference>
<dbReference type="Proteomes" id="UP000176650">
    <property type="component" value="Unassembled WGS sequence"/>
</dbReference>
<dbReference type="PRINTS" id="PR00368">
    <property type="entry name" value="FADPNR"/>
</dbReference>
<feature type="domain" description="FAD/NAD(P)-binding" evidence="4">
    <location>
        <begin position="4"/>
        <end position="302"/>
    </location>
</feature>
<dbReference type="InterPro" id="IPR036188">
    <property type="entry name" value="FAD/NAD-bd_sf"/>
</dbReference>
<sequence>MKTHYLIIGGGVAGTTAAETIRSRDKEAGIAIVSDEPYRFYSRIMLSKPNFFLEKIPFDQVWLKKESWYADNNVAFISGKKAVRLDPQKKAVTLDDGAEVSYEKLLVAVGGAARKYDVPGSEKRNIFYVRTLDDAKAIIETVKHAKHAVTIGGGFVSFEMCEMLRLAGIDVTLVMREPFFWQNLLDEPSSRMIEQALEKGGVKIVRNADVEEITGGEAAEGVKLKDGTLIPCEIIIVGIGIVCETDWLKDASVAVGRGILANEYLETSVPDVWVAGDVAEFKDIVLGEQIQLGNWVNAQRQGRTVALNMLASLSAQGTKEPFRMVSFYTTQGFGITIAFVGDVRPVGDRTVIARGSQEANSYARLLVKDGELIGATLINRTQELGSISKIIERDVKVSGKEHELGDPAFNLAALTQA</sequence>
<dbReference type="InterPro" id="IPR050260">
    <property type="entry name" value="FAD-bd_OxRdtase"/>
</dbReference>
<dbReference type="AlphaFoldDB" id="A0A1F5BTH8"/>
<evidence type="ECO:0000313" key="7">
    <source>
        <dbReference type="Proteomes" id="UP000176650"/>
    </source>
</evidence>
<dbReference type="InterPro" id="IPR023753">
    <property type="entry name" value="FAD/NAD-binding_dom"/>
</dbReference>
<evidence type="ECO:0000256" key="2">
    <source>
        <dbReference type="ARBA" id="ARBA00022630"/>
    </source>
</evidence>
<evidence type="ECO:0000259" key="4">
    <source>
        <dbReference type="Pfam" id="PF07992"/>
    </source>
</evidence>
<dbReference type="SUPFAM" id="SSF55424">
    <property type="entry name" value="FAD/NAD-linked reductases, dimerisation (C-terminal) domain"/>
    <property type="match status" value="1"/>
</dbReference>
<dbReference type="Gene3D" id="3.30.390.30">
    <property type="match status" value="1"/>
</dbReference>
<name>A0A1F5BTH8_9BACT</name>
<dbReference type="EMBL" id="MEYS01000002">
    <property type="protein sequence ID" value="OGD33918.1"/>
    <property type="molecule type" value="Genomic_DNA"/>
</dbReference>
<reference evidence="6 7" key="1">
    <citation type="journal article" date="2016" name="Nat. Commun.">
        <title>Thousands of microbial genomes shed light on interconnected biogeochemical processes in an aquifer system.</title>
        <authorList>
            <person name="Anantharaman K."/>
            <person name="Brown C.T."/>
            <person name="Hug L.A."/>
            <person name="Sharon I."/>
            <person name="Castelle C.J."/>
            <person name="Probst A.J."/>
            <person name="Thomas B.C."/>
            <person name="Singh A."/>
            <person name="Wilkins M.J."/>
            <person name="Karaoz U."/>
            <person name="Brodie E.L."/>
            <person name="Williams K.H."/>
            <person name="Hubbard S.S."/>
            <person name="Banfield J.F."/>
        </authorList>
    </citation>
    <scope>NUCLEOTIDE SEQUENCE [LARGE SCALE GENOMIC DNA]</scope>
</reference>
<evidence type="ECO:0000259" key="5">
    <source>
        <dbReference type="Pfam" id="PF14759"/>
    </source>
</evidence>
<accession>A0A1F5BTH8</accession>
<feature type="domain" description="Reductase C-terminal" evidence="5">
    <location>
        <begin position="333"/>
        <end position="414"/>
    </location>
</feature>
<gene>
    <name evidence="6" type="ORF">A2988_00285</name>
</gene>